<feature type="transmembrane region" description="Helical" evidence="1">
    <location>
        <begin position="65"/>
        <end position="86"/>
    </location>
</feature>
<evidence type="ECO:0000313" key="6">
    <source>
        <dbReference type="Proteomes" id="UP000524237"/>
    </source>
</evidence>
<dbReference type="InterPro" id="IPR043128">
    <property type="entry name" value="Rev_trsase/Diguanyl_cyclase"/>
</dbReference>
<feature type="domain" description="PAC" evidence="3">
    <location>
        <begin position="367"/>
        <end position="418"/>
    </location>
</feature>
<dbReference type="RefSeq" id="WP_182485355.1">
    <property type="nucleotide sequence ID" value="NZ_JACGWU010000009.1"/>
</dbReference>
<dbReference type="PROSITE" id="PS50112">
    <property type="entry name" value="PAS"/>
    <property type="match status" value="1"/>
</dbReference>
<protein>
    <submittedName>
        <fullName evidence="5">Diguanylate cyclase (GGDEF)-like protein/PAS domain S-box-containing protein</fullName>
    </submittedName>
</protein>
<dbReference type="InterPro" id="IPR000014">
    <property type="entry name" value="PAS"/>
</dbReference>
<dbReference type="SMART" id="SM00267">
    <property type="entry name" value="GGDEF"/>
    <property type="match status" value="1"/>
</dbReference>
<evidence type="ECO:0000259" key="3">
    <source>
        <dbReference type="PROSITE" id="PS50113"/>
    </source>
</evidence>
<dbReference type="NCBIfam" id="TIGR00229">
    <property type="entry name" value="sensory_box"/>
    <property type="match status" value="1"/>
</dbReference>
<feature type="transmembrane region" description="Helical" evidence="1">
    <location>
        <begin position="106"/>
        <end position="124"/>
    </location>
</feature>
<dbReference type="PROSITE" id="PS50887">
    <property type="entry name" value="GGDEF"/>
    <property type="match status" value="1"/>
</dbReference>
<dbReference type="InterPro" id="IPR000700">
    <property type="entry name" value="PAS-assoc_C"/>
</dbReference>
<dbReference type="InterPro" id="IPR013655">
    <property type="entry name" value="PAS_fold_3"/>
</dbReference>
<dbReference type="Proteomes" id="UP000524237">
    <property type="component" value="Unassembled WGS sequence"/>
</dbReference>
<evidence type="ECO:0000259" key="2">
    <source>
        <dbReference type="PROSITE" id="PS50112"/>
    </source>
</evidence>
<feature type="transmembrane region" description="Helical" evidence="1">
    <location>
        <begin position="131"/>
        <end position="151"/>
    </location>
</feature>
<dbReference type="CDD" id="cd01949">
    <property type="entry name" value="GGDEF"/>
    <property type="match status" value="1"/>
</dbReference>
<dbReference type="SUPFAM" id="SSF55073">
    <property type="entry name" value="Nucleotide cyclase"/>
    <property type="match status" value="1"/>
</dbReference>
<feature type="transmembrane region" description="Helical" evidence="1">
    <location>
        <begin position="235"/>
        <end position="257"/>
    </location>
</feature>
<dbReference type="AlphaFoldDB" id="A0A7W3PPZ0"/>
<dbReference type="Pfam" id="PF00990">
    <property type="entry name" value="GGDEF"/>
    <property type="match status" value="1"/>
</dbReference>
<feature type="transmembrane region" description="Helical" evidence="1">
    <location>
        <begin position="157"/>
        <end position="183"/>
    </location>
</feature>
<accession>A0A7W3PPZ0</accession>
<feature type="transmembrane region" description="Helical" evidence="1">
    <location>
        <begin position="7"/>
        <end position="25"/>
    </location>
</feature>
<dbReference type="InterPro" id="IPR052155">
    <property type="entry name" value="Biofilm_reg_signaling"/>
</dbReference>
<evidence type="ECO:0000256" key="1">
    <source>
        <dbReference type="SAM" id="Phobius"/>
    </source>
</evidence>
<proteinExistence type="predicted"/>
<keyword evidence="1" id="KW-1133">Transmembrane helix</keyword>
<dbReference type="NCBIfam" id="TIGR00254">
    <property type="entry name" value="GGDEF"/>
    <property type="match status" value="1"/>
</dbReference>
<dbReference type="EMBL" id="JACGWU010000009">
    <property type="protein sequence ID" value="MBA8829935.1"/>
    <property type="molecule type" value="Genomic_DNA"/>
</dbReference>
<dbReference type="InterPro" id="IPR035965">
    <property type="entry name" value="PAS-like_dom_sf"/>
</dbReference>
<dbReference type="CDD" id="cd00130">
    <property type="entry name" value="PAS"/>
    <property type="match status" value="1"/>
</dbReference>
<dbReference type="InterPro" id="IPR001610">
    <property type="entry name" value="PAC"/>
</dbReference>
<dbReference type="PANTHER" id="PTHR44757">
    <property type="entry name" value="DIGUANYLATE CYCLASE DGCP"/>
    <property type="match status" value="1"/>
</dbReference>
<dbReference type="InterPro" id="IPR029787">
    <property type="entry name" value="Nucleotide_cyclase"/>
</dbReference>
<comment type="caution">
    <text evidence="5">The sequence shown here is derived from an EMBL/GenBank/DDBJ whole genome shotgun (WGS) entry which is preliminary data.</text>
</comment>
<feature type="domain" description="GGDEF" evidence="4">
    <location>
        <begin position="450"/>
        <end position="580"/>
    </location>
</feature>
<organism evidence="5 6">
    <name type="scientific">Alpinimonas psychrophila</name>
    <dbReference type="NCBI Taxonomy" id="748908"/>
    <lineage>
        <taxon>Bacteria</taxon>
        <taxon>Bacillati</taxon>
        <taxon>Actinomycetota</taxon>
        <taxon>Actinomycetes</taxon>
        <taxon>Micrococcales</taxon>
        <taxon>Microbacteriaceae</taxon>
        <taxon>Alpinimonas</taxon>
    </lineage>
</organism>
<keyword evidence="1" id="KW-0812">Transmembrane</keyword>
<reference evidence="5 6" key="1">
    <citation type="submission" date="2020-07" db="EMBL/GenBank/DDBJ databases">
        <title>Sequencing the genomes of 1000 actinobacteria strains.</title>
        <authorList>
            <person name="Klenk H.-P."/>
        </authorList>
    </citation>
    <scope>NUCLEOTIDE SEQUENCE [LARGE SCALE GENOMIC DNA]</scope>
    <source>
        <strain evidence="5 6">DSM 23737</strain>
    </source>
</reference>
<feature type="transmembrane region" description="Helical" evidence="1">
    <location>
        <begin position="203"/>
        <end position="223"/>
    </location>
</feature>
<dbReference type="PROSITE" id="PS50113">
    <property type="entry name" value="PAC"/>
    <property type="match status" value="1"/>
</dbReference>
<dbReference type="SUPFAM" id="SSF55785">
    <property type="entry name" value="PYP-like sensor domain (PAS domain)"/>
    <property type="match status" value="1"/>
</dbReference>
<dbReference type="SMART" id="SM00091">
    <property type="entry name" value="PAS"/>
    <property type="match status" value="1"/>
</dbReference>
<feature type="domain" description="PAS" evidence="2">
    <location>
        <begin position="294"/>
        <end position="364"/>
    </location>
</feature>
<gene>
    <name evidence="5" type="ORF">FB555_002062</name>
</gene>
<evidence type="ECO:0000313" key="5">
    <source>
        <dbReference type="EMBL" id="MBA8829935.1"/>
    </source>
</evidence>
<dbReference type="Gene3D" id="3.30.450.20">
    <property type="entry name" value="PAS domain"/>
    <property type="match status" value="1"/>
</dbReference>
<dbReference type="Gene3D" id="3.30.70.270">
    <property type="match status" value="1"/>
</dbReference>
<dbReference type="Pfam" id="PF08447">
    <property type="entry name" value="PAS_3"/>
    <property type="match status" value="1"/>
</dbReference>
<dbReference type="SMART" id="SM00086">
    <property type="entry name" value="PAC"/>
    <property type="match status" value="1"/>
</dbReference>
<feature type="transmembrane region" description="Helical" evidence="1">
    <location>
        <begin position="37"/>
        <end position="58"/>
    </location>
</feature>
<sequence>MQLIGRIGAGLVGTMALVILVGWYNKITLPTLIWPGAFSMKPITALALLFLAVAVITLGRRILPFVLGVTVAAIGAVTLTEYIFGLSSGIDELIPGINFDGETSRMAPATALALLLLGASVVASRLKLTTLMLGLIITALCVSQIALQGYAYDVSSLYALGGLVSMALHSALGVTVLSLSLLLQHPSVGPVSLLQNRESAGKLLRPGILFIIFGPFALGWLILWAQRQGWFDTAFGVAILVLSMTVLGCGLIVRAAVGLRELDRQRDGIQFSLAEANSTLETTVEARTRELAEIVDKFRTVIQIAPVGIVQLNVEGGLVTANDQWLSLSGLTWQESLGDGWATALHPDDADRVLAEWKSVLSTGEGHETTLRFLTPEGHVNWVQVSTAPIRDTEQVSGYLATVTDITALRAAEARLKHLAFHDSLTNLPNRILLLDRLKQALLQAARHDLGVGVLFIDLDRFKIVNDSLGHPAGDAVLSEIAVRLGLGVRASDTVARVGGDEFVVVCPDIRSRKDVLEIADNLRKVIVEPIIIGNQIASVGASIGVVFGAGQDDVESLLGDADRAMYLAKGRERSSLQGAGGLG</sequence>
<dbReference type="InterPro" id="IPR000160">
    <property type="entry name" value="GGDEF_dom"/>
</dbReference>
<keyword evidence="6" id="KW-1185">Reference proteome</keyword>
<dbReference type="PANTHER" id="PTHR44757:SF2">
    <property type="entry name" value="BIOFILM ARCHITECTURE MAINTENANCE PROTEIN MBAA"/>
    <property type="match status" value="1"/>
</dbReference>
<keyword evidence="1" id="KW-0472">Membrane</keyword>
<evidence type="ECO:0000259" key="4">
    <source>
        <dbReference type="PROSITE" id="PS50887"/>
    </source>
</evidence>
<name>A0A7W3PPZ0_9MICO</name>